<feature type="transmembrane region" description="Helical" evidence="7">
    <location>
        <begin position="80"/>
        <end position="99"/>
    </location>
</feature>
<evidence type="ECO:0000256" key="3">
    <source>
        <dbReference type="ARBA" id="ARBA00022692"/>
    </source>
</evidence>
<dbReference type="OrthoDB" id="8914197at2759"/>
<keyword evidence="6 7" id="KW-0472">Membrane</keyword>
<sequence>MASRGGPMVTGTNGADFEHREKIAAQYQISALNKSRLKYCVFFHHMMFLVMLAKLSADILDKLDIFILEIEELQIPQPLWWEYIWCLSLLLSFLGLSAIKRNNIRQLRHYMYGITALGFGPLLYCVLYYCGDVWRYLSMDEDEDDSSEVDIELWQVGGYPYGLLWYAFVLLASQIHFFQLYFSFNLLKAWRARGALRKTD</sequence>
<comment type="subcellular location">
    <subcellularLocation>
        <location evidence="1">Endoplasmic reticulum membrane</location>
        <topology evidence="1">Multi-pass membrane protein</topology>
    </subcellularLocation>
</comment>
<organism evidence="8 9">
    <name type="scientific">Chrysodeixis includens</name>
    <name type="common">Soybean looper</name>
    <name type="synonym">Pseudoplusia includens</name>
    <dbReference type="NCBI Taxonomy" id="689277"/>
    <lineage>
        <taxon>Eukaryota</taxon>
        <taxon>Metazoa</taxon>
        <taxon>Ecdysozoa</taxon>
        <taxon>Arthropoda</taxon>
        <taxon>Hexapoda</taxon>
        <taxon>Insecta</taxon>
        <taxon>Pterygota</taxon>
        <taxon>Neoptera</taxon>
        <taxon>Endopterygota</taxon>
        <taxon>Lepidoptera</taxon>
        <taxon>Glossata</taxon>
        <taxon>Ditrysia</taxon>
        <taxon>Noctuoidea</taxon>
        <taxon>Noctuidae</taxon>
        <taxon>Plusiinae</taxon>
        <taxon>Chrysodeixis</taxon>
    </lineage>
</organism>
<protein>
    <recommendedName>
        <fullName evidence="10">Protein jagunal</fullName>
    </recommendedName>
</protein>
<dbReference type="Proteomes" id="UP001154114">
    <property type="component" value="Chromosome 22"/>
</dbReference>
<dbReference type="InterPro" id="IPR009787">
    <property type="entry name" value="Jagunal"/>
</dbReference>
<name>A0A9P0BVA1_CHRIL</name>
<evidence type="ECO:0008006" key="10">
    <source>
        <dbReference type="Google" id="ProtNLM"/>
    </source>
</evidence>
<keyword evidence="5 7" id="KW-1133">Transmembrane helix</keyword>
<gene>
    <name evidence="8" type="ORF">CINC_LOCUS6957</name>
</gene>
<dbReference type="AlphaFoldDB" id="A0A9P0BVA1"/>
<evidence type="ECO:0000256" key="7">
    <source>
        <dbReference type="SAM" id="Phobius"/>
    </source>
</evidence>
<keyword evidence="4" id="KW-0256">Endoplasmic reticulum</keyword>
<dbReference type="Pfam" id="PF07086">
    <property type="entry name" value="Jagunal"/>
    <property type="match status" value="1"/>
</dbReference>
<comment type="similarity">
    <text evidence="2">Belongs to the jagunal family.</text>
</comment>
<feature type="transmembrane region" description="Helical" evidence="7">
    <location>
        <begin position="111"/>
        <end position="129"/>
    </location>
</feature>
<reference evidence="8" key="1">
    <citation type="submission" date="2021-12" db="EMBL/GenBank/DDBJ databases">
        <authorList>
            <person name="King R."/>
        </authorList>
    </citation>
    <scope>NUCLEOTIDE SEQUENCE</scope>
</reference>
<keyword evidence="9" id="KW-1185">Reference proteome</keyword>
<evidence type="ECO:0000256" key="4">
    <source>
        <dbReference type="ARBA" id="ARBA00022824"/>
    </source>
</evidence>
<keyword evidence="3 7" id="KW-0812">Transmembrane</keyword>
<dbReference type="GO" id="GO:0007029">
    <property type="term" value="P:endoplasmic reticulum organization"/>
    <property type="evidence" value="ECO:0007669"/>
    <property type="project" value="InterPro"/>
</dbReference>
<evidence type="ECO:0000256" key="1">
    <source>
        <dbReference type="ARBA" id="ARBA00004477"/>
    </source>
</evidence>
<dbReference type="GO" id="GO:0016192">
    <property type="term" value="P:vesicle-mediated transport"/>
    <property type="evidence" value="ECO:0007669"/>
    <property type="project" value="TreeGrafter"/>
</dbReference>
<dbReference type="EMBL" id="LR824025">
    <property type="protein sequence ID" value="CAH0596135.1"/>
    <property type="molecule type" value="Genomic_DNA"/>
</dbReference>
<dbReference type="PANTHER" id="PTHR20955">
    <property type="entry name" value="PROTEIN JAGUNAL HOMOLOG 1"/>
    <property type="match status" value="1"/>
</dbReference>
<evidence type="ECO:0000313" key="8">
    <source>
        <dbReference type="EMBL" id="CAH0596135.1"/>
    </source>
</evidence>
<evidence type="ECO:0000313" key="9">
    <source>
        <dbReference type="Proteomes" id="UP001154114"/>
    </source>
</evidence>
<proteinExistence type="inferred from homology"/>
<feature type="transmembrane region" description="Helical" evidence="7">
    <location>
        <begin position="39"/>
        <end position="60"/>
    </location>
</feature>
<accession>A0A9P0BVA1</accession>
<dbReference type="GO" id="GO:0005789">
    <property type="term" value="C:endoplasmic reticulum membrane"/>
    <property type="evidence" value="ECO:0007669"/>
    <property type="project" value="UniProtKB-SubCell"/>
</dbReference>
<evidence type="ECO:0000256" key="5">
    <source>
        <dbReference type="ARBA" id="ARBA00022989"/>
    </source>
</evidence>
<evidence type="ECO:0000256" key="6">
    <source>
        <dbReference type="ARBA" id="ARBA00023136"/>
    </source>
</evidence>
<evidence type="ECO:0000256" key="2">
    <source>
        <dbReference type="ARBA" id="ARBA00008462"/>
    </source>
</evidence>
<feature type="transmembrane region" description="Helical" evidence="7">
    <location>
        <begin position="163"/>
        <end position="187"/>
    </location>
</feature>
<dbReference type="PANTHER" id="PTHR20955:SF1">
    <property type="entry name" value="PROTEIN JAGUNAL HOMOLOG 1"/>
    <property type="match status" value="1"/>
</dbReference>